<evidence type="ECO:0000313" key="2">
    <source>
        <dbReference type="WBParaSite" id="Hba_11459"/>
    </source>
</evidence>
<protein>
    <submittedName>
        <fullName evidence="2">Neur_chan_LBD domain-containing protein</fullName>
    </submittedName>
</protein>
<reference evidence="2" key="1">
    <citation type="submission" date="2016-11" db="UniProtKB">
        <authorList>
            <consortium name="WormBaseParasite"/>
        </authorList>
    </citation>
    <scope>IDENTIFICATION</scope>
</reference>
<dbReference type="Proteomes" id="UP000095283">
    <property type="component" value="Unplaced"/>
</dbReference>
<dbReference type="WBParaSite" id="Hba_11459">
    <property type="protein sequence ID" value="Hba_11459"/>
    <property type="gene ID" value="Hba_11459"/>
</dbReference>
<organism evidence="1 2">
    <name type="scientific">Heterorhabditis bacteriophora</name>
    <name type="common">Entomopathogenic nematode worm</name>
    <dbReference type="NCBI Taxonomy" id="37862"/>
    <lineage>
        <taxon>Eukaryota</taxon>
        <taxon>Metazoa</taxon>
        <taxon>Ecdysozoa</taxon>
        <taxon>Nematoda</taxon>
        <taxon>Chromadorea</taxon>
        <taxon>Rhabditida</taxon>
        <taxon>Rhabditina</taxon>
        <taxon>Rhabditomorpha</taxon>
        <taxon>Strongyloidea</taxon>
        <taxon>Heterorhabditidae</taxon>
        <taxon>Heterorhabditis</taxon>
    </lineage>
</organism>
<dbReference type="AlphaFoldDB" id="A0A1I7X1Y8"/>
<evidence type="ECO:0000313" key="1">
    <source>
        <dbReference type="Proteomes" id="UP000095283"/>
    </source>
</evidence>
<sequence length="74" mass="8771">MYVSYALSFCRIILMDPSFDRGLIFTVRVILNGICIWELENVYLVNLFARPILFDGTLYENIKMGNENKEYTYF</sequence>
<proteinExistence type="predicted"/>
<keyword evidence="1" id="KW-1185">Reference proteome</keyword>
<name>A0A1I7X1Y8_HETBA</name>
<accession>A0A1I7X1Y8</accession>